<dbReference type="InterPro" id="IPR001901">
    <property type="entry name" value="Translocase_SecE/Sec61-g"/>
</dbReference>
<dbReference type="InterPro" id="IPR005807">
    <property type="entry name" value="SecE_bac"/>
</dbReference>
<evidence type="ECO:0000256" key="2">
    <source>
        <dbReference type="ARBA" id="ARBA00022448"/>
    </source>
</evidence>
<reference evidence="10" key="1">
    <citation type="submission" date="2015-09" db="EMBL/GenBank/DDBJ databases">
        <authorList>
            <consortium name="Pathogen Informatics"/>
        </authorList>
    </citation>
    <scope>NUCLEOTIDE SEQUENCE</scope>
    <source>
        <strain evidence="10">2789STDY5834896</strain>
    </source>
</reference>
<comment type="similarity">
    <text evidence="9">Belongs to the SecE/SEC61-gamma family.</text>
</comment>
<dbReference type="GO" id="GO:0043952">
    <property type="term" value="P:protein transport by the Sec complex"/>
    <property type="evidence" value="ECO:0007669"/>
    <property type="project" value="UniProtKB-UniRule"/>
</dbReference>
<dbReference type="GO" id="GO:0006605">
    <property type="term" value="P:protein targeting"/>
    <property type="evidence" value="ECO:0007669"/>
    <property type="project" value="UniProtKB-UniRule"/>
</dbReference>
<dbReference type="PROSITE" id="PS01067">
    <property type="entry name" value="SECE_SEC61G"/>
    <property type="match status" value="1"/>
</dbReference>
<dbReference type="PRINTS" id="PR01650">
    <property type="entry name" value="SECETRNLCASE"/>
</dbReference>
<keyword evidence="7 9" id="KW-0811">Translocation</keyword>
<evidence type="ECO:0000256" key="4">
    <source>
        <dbReference type="ARBA" id="ARBA00022692"/>
    </source>
</evidence>
<keyword evidence="5 9" id="KW-0653">Protein transport</keyword>
<keyword evidence="2 9" id="KW-0813">Transport</keyword>
<dbReference type="NCBIfam" id="TIGR00964">
    <property type="entry name" value="secE_bact"/>
    <property type="match status" value="1"/>
</dbReference>
<dbReference type="PANTHER" id="PTHR33910:SF1">
    <property type="entry name" value="PROTEIN TRANSLOCASE SUBUNIT SECE"/>
    <property type="match status" value="1"/>
</dbReference>
<name>A0A1C6IBR4_9FIRM</name>
<dbReference type="GO" id="GO:0008320">
    <property type="term" value="F:protein transmembrane transporter activity"/>
    <property type="evidence" value="ECO:0007669"/>
    <property type="project" value="UniProtKB-UniRule"/>
</dbReference>
<keyword evidence="8 9" id="KW-0472">Membrane</keyword>
<comment type="subunit">
    <text evidence="9">Component of the Sec protein translocase complex. Heterotrimer consisting of SecY, SecE and SecG subunits. The heterotrimers can form oligomers, although 1 heterotrimer is thought to be able to translocate proteins. Interacts with the ribosome. Interacts with SecDF, and other proteins may be involved. Interacts with SecA.</text>
</comment>
<dbReference type="HAMAP" id="MF_00422">
    <property type="entry name" value="SecE"/>
    <property type="match status" value="1"/>
</dbReference>
<dbReference type="AlphaFoldDB" id="A0A1C6IBR4"/>
<evidence type="ECO:0000256" key="5">
    <source>
        <dbReference type="ARBA" id="ARBA00022927"/>
    </source>
</evidence>
<dbReference type="Gene3D" id="1.20.5.1030">
    <property type="entry name" value="Preprotein translocase secy subunit"/>
    <property type="match status" value="1"/>
</dbReference>
<sequence length="83" mass="9289">MAKTSTDKAVKKPSRFSPKRIASRTAKYFRDLRSEIKKIVWPGKKQVINNTIVVIVMVLIAAVVLWGLDSLLGLLVQLLLKNA</sequence>
<organism evidence="10">
    <name type="scientific">uncultured Anaerotruncus sp</name>
    <dbReference type="NCBI Taxonomy" id="905011"/>
    <lineage>
        <taxon>Bacteria</taxon>
        <taxon>Bacillati</taxon>
        <taxon>Bacillota</taxon>
        <taxon>Clostridia</taxon>
        <taxon>Eubacteriales</taxon>
        <taxon>Oscillospiraceae</taxon>
        <taxon>Anaerotruncus</taxon>
        <taxon>environmental samples</taxon>
    </lineage>
</organism>
<accession>A0A1C6IBR4</accession>
<evidence type="ECO:0000256" key="6">
    <source>
        <dbReference type="ARBA" id="ARBA00022989"/>
    </source>
</evidence>
<evidence type="ECO:0000256" key="1">
    <source>
        <dbReference type="ARBA" id="ARBA00004370"/>
    </source>
</evidence>
<gene>
    <name evidence="9 10" type="primary">secE</name>
    <name evidence="10" type="ORF">SAMEA3545359_01373</name>
</gene>
<proteinExistence type="inferred from homology"/>
<dbReference type="Pfam" id="PF00584">
    <property type="entry name" value="SecE"/>
    <property type="match status" value="1"/>
</dbReference>
<dbReference type="EMBL" id="FMHG01000001">
    <property type="protein sequence ID" value="SCJ67522.1"/>
    <property type="molecule type" value="Genomic_DNA"/>
</dbReference>
<dbReference type="PANTHER" id="PTHR33910">
    <property type="entry name" value="PROTEIN TRANSLOCASE SUBUNIT SECE"/>
    <property type="match status" value="1"/>
</dbReference>
<comment type="function">
    <text evidence="9">Essential subunit of the Sec protein translocation channel SecYEG. Clamps together the 2 halves of SecY. May contact the channel plug during translocation.</text>
</comment>
<dbReference type="InterPro" id="IPR038379">
    <property type="entry name" value="SecE_sf"/>
</dbReference>
<evidence type="ECO:0000256" key="7">
    <source>
        <dbReference type="ARBA" id="ARBA00023010"/>
    </source>
</evidence>
<comment type="subcellular location">
    <subcellularLocation>
        <location evidence="9">Cell membrane</location>
        <topology evidence="9">Single-pass membrane protein</topology>
    </subcellularLocation>
    <subcellularLocation>
        <location evidence="1">Membrane</location>
    </subcellularLocation>
</comment>
<feature type="transmembrane region" description="Helical" evidence="9">
    <location>
        <begin position="47"/>
        <end position="68"/>
    </location>
</feature>
<dbReference type="GO" id="GO:0005886">
    <property type="term" value="C:plasma membrane"/>
    <property type="evidence" value="ECO:0007669"/>
    <property type="project" value="UniProtKB-SubCell"/>
</dbReference>
<protein>
    <recommendedName>
        <fullName evidence="9">Protein translocase subunit SecE</fullName>
    </recommendedName>
</protein>
<evidence type="ECO:0000256" key="8">
    <source>
        <dbReference type="ARBA" id="ARBA00023136"/>
    </source>
</evidence>
<evidence type="ECO:0000256" key="3">
    <source>
        <dbReference type="ARBA" id="ARBA00022475"/>
    </source>
</evidence>
<keyword evidence="4 9" id="KW-0812">Transmembrane</keyword>
<keyword evidence="6 9" id="KW-1133">Transmembrane helix</keyword>
<dbReference type="GO" id="GO:0065002">
    <property type="term" value="P:intracellular protein transmembrane transport"/>
    <property type="evidence" value="ECO:0007669"/>
    <property type="project" value="UniProtKB-UniRule"/>
</dbReference>
<evidence type="ECO:0000256" key="9">
    <source>
        <dbReference type="HAMAP-Rule" id="MF_00422"/>
    </source>
</evidence>
<evidence type="ECO:0000313" key="10">
    <source>
        <dbReference type="EMBL" id="SCJ67522.1"/>
    </source>
</evidence>
<keyword evidence="3 9" id="KW-1003">Cell membrane</keyword>
<dbReference type="GO" id="GO:0009306">
    <property type="term" value="P:protein secretion"/>
    <property type="evidence" value="ECO:0007669"/>
    <property type="project" value="UniProtKB-UniRule"/>
</dbReference>